<evidence type="ECO:0000259" key="12">
    <source>
        <dbReference type="Pfam" id="PF00588"/>
    </source>
</evidence>
<comment type="function">
    <text evidence="8">S-adenosyl-L-methionine-dependent 2'-O-ribose methyltransferase that catalyzes the formation of 2'-O-methylguanosine at position 18 (Gm18) in a subset of tRNA. Selectively mediates Gm18 methylation of tRNAGln-TTG/CTG and tRNASer-TGA/GCT. Gm18 modification can enhance the stability of modified tRNAs.</text>
</comment>
<dbReference type="GeneID" id="106127363"/>
<keyword evidence="2" id="KW-0489">Methyltransferase</keyword>
<dbReference type="Proteomes" id="UP000694872">
    <property type="component" value="Unplaced"/>
</dbReference>
<evidence type="ECO:0000256" key="11">
    <source>
        <dbReference type="ARBA" id="ARBA00093656"/>
    </source>
</evidence>
<dbReference type="RefSeq" id="XP_013180901.1">
    <property type="nucleotide sequence ID" value="XM_013325447.1"/>
</dbReference>
<organism evidence="13">
    <name type="scientific">Papilio xuthus</name>
    <name type="common">Asian swallowtail butterfly</name>
    <dbReference type="NCBI Taxonomy" id="66420"/>
    <lineage>
        <taxon>Eukaryota</taxon>
        <taxon>Metazoa</taxon>
        <taxon>Ecdysozoa</taxon>
        <taxon>Arthropoda</taxon>
        <taxon>Hexapoda</taxon>
        <taxon>Insecta</taxon>
        <taxon>Pterygota</taxon>
        <taxon>Neoptera</taxon>
        <taxon>Endopterygota</taxon>
        <taxon>Lepidoptera</taxon>
        <taxon>Glossata</taxon>
        <taxon>Ditrysia</taxon>
        <taxon>Papilionoidea</taxon>
        <taxon>Papilionidae</taxon>
        <taxon>Papilioninae</taxon>
        <taxon>Papilio</taxon>
    </lineage>
</organism>
<dbReference type="Pfam" id="PF00588">
    <property type="entry name" value="SpoU_methylase"/>
    <property type="match status" value="1"/>
</dbReference>
<comment type="similarity">
    <text evidence="1">Belongs to the class IV-like SAM-binding methyltransferase superfamily. RNA methyltransferase TrmH family.</text>
</comment>
<dbReference type="PANTHER" id="PTHR12029:SF11">
    <property type="entry name" value="METHYLTRANSFERASE TARBP1-RELATED"/>
    <property type="match status" value="1"/>
</dbReference>
<sequence>MLPRDDLISFMDLLDLDEEVVDTRLAAIMDRSNFIENHLSNALHLLKYKQLINLREDSECDNDKEFCFVSKLLSNLQEDNVEIICKIIKVVLSLNPNTLVSKSEHLVQQILCNLELPSQPVKPLMSVNEDQVTKIMLDLKVCSSIVEAVINNNDVLTLPFLEVPLENVLYSNEDKLKGYFLTKTVPLFFKGVHGYGILDRIWKHLIQLNNKTDIGLKTLSCLSDYYLPSADGKITLESEIIFKQQFWEIILDGLMSDLTNRKMSMYLAKRALDYLRFLKKDAMIKSEDNIIFKWTYKNMDEQKVMWNNFFIVLDSLEEKQSNIVLPSLRLLETLKDMPEYWLNCIFNLGLKHDNTQVRLKCIENRLKFKIYVKSEAKTLLDALNDTYLFDKNTDYNKLKNILSNVFSDIKTLMCILSTMPEIKWAPVPLFHISEVLASVRKDLLSKYDQSSITQTILNILKISCNNILIRKAILVNISHLVGNCCKGLHWKEYLNLYSHFQFDSYIEESRNSNPFLMYLKENTLLQAEDIQSLFILITTVERNIDFGLFYIQTHPVEVTGLLTLINKMILNIQDINQRQFADKMKCFDDVVSLTNIFSKTIRKNNSAIENINLITATAYKTILEYLISLLGSDKYLCVQEIDLLFVGLKPMIGNLSDYNSIQTVLQVFKSCILLLLDSNVVLEVKIFSVHILSALLTSPLMIEYYGHIILSIEDFLKLTKTGFVESSTKERSGRLKNILYEKYCEILYNIIKINKNKNLKTVPKEFTSFIDNAVECGGYGCLIWILKIMKEVIPILDHEFDLSLFLEKMWKEIEELKTNNQYIKCIEEFVNIITENSLLNKPEYNNLFLSYWHKIIEYGPIKNTPLFFLIREINGKDLSMFSQMVYALCDILLYCPIPRKDQRITDNLSIEILNQNKYGIDNRSYDVHFNFHIQYLSYSALSKADNQEVLNTIIRFIINKINMIFTSKKRYHGNSISHRTLLTAMQTLLLILLKSRDSQMDNTADWCMDILGSIPHQPSVRICLEWYIALYYCFKEVQIGENMVEHFKSKNMPLTSQFIILFWIIKFRIKHGSLKSDEYEFVMDNLLYHTMGQIFSLRLHAQYLAAKLYDLNINKSDKYNFTIQVIRKTFTESSGDKGFIKLQKDYFANDFDLVIDFIPSFIFYFLPRYCEMYINEKVDKTFIKSILQEIDDNSFAKVSKSVFKTEWTKYQKRHDNIYDVLITDMKEAVEEDESKGTIQKKYVPWTNMSDINIDLQDKKGKKGELIVVASLIDKLPNLGGLARTSEVFGIKTYVIDSLRHLQDKQFQGLSVSAERWIDVEEVRPCGLKQYLMEKKSEGYSVVAAEQTSTSSQLQKFKFPKKTLLLLGHEKEGVPCDLLPLMDFCVEIPQQGVVRSLNVHVTAAIFVWEYSRQIML</sequence>
<dbReference type="SUPFAM" id="SSF75217">
    <property type="entry name" value="alpha/beta knot"/>
    <property type="match status" value="1"/>
</dbReference>
<dbReference type="FunFam" id="3.40.1280.10:FF:000010">
    <property type="entry name" value="probable methyltransferase TARBP1"/>
    <property type="match status" value="1"/>
</dbReference>
<dbReference type="InterPro" id="IPR045330">
    <property type="entry name" value="TRM3/TARBP1"/>
</dbReference>
<evidence type="ECO:0000313" key="13">
    <source>
        <dbReference type="RefSeq" id="XP_013180901.1"/>
    </source>
</evidence>
<evidence type="ECO:0000256" key="1">
    <source>
        <dbReference type="ARBA" id="ARBA00007228"/>
    </source>
</evidence>
<dbReference type="KEGG" id="pxu:106127363"/>
<keyword evidence="3" id="KW-0808">Transferase</keyword>
<dbReference type="InterPro" id="IPR029026">
    <property type="entry name" value="tRNA_m1G_MTases_N"/>
</dbReference>
<evidence type="ECO:0000256" key="7">
    <source>
        <dbReference type="ARBA" id="ARBA00093266"/>
    </source>
</evidence>
<evidence type="ECO:0000256" key="4">
    <source>
        <dbReference type="ARBA" id="ARBA00022691"/>
    </source>
</evidence>
<dbReference type="EC" id="2.1.1.34" evidence="9"/>
<evidence type="ECO:0000256" key="3">
    <source>
        <dbReference type="ARBA" id="ARBA00022679"/>
    </source>
</evidence>
<evidence type="ECO:0000256" key="10">
    <source>
        <dbReference type="ARBA" id="ARBA00093636"/>
    </source>
</evidence>
<keyword evidence="6" id="KW-0007">Acetylation</keyword>
<comment type="catalytic activity">
    <reaction evidence="7">
        <text>guanosine(18) in tRNA + S-adenosyl-L-methionine = 2'-O-methylguanosine(18) in tRNA + S-adenosyl-L-homocysteine + H(+)</text>
        <dbReference type="Rhea" id="RHEA:20077"/>
        <dbReference type="Rhea" id="RHEA-COMP:10190"/>
        <dbReference type="Rhea" id="RHEA-COMP:10192"/>
        <dbReference type="ChEBI" id="CHEBI:15378"/>
        <dbReference type="ChEBI" id="CHEBI:57856"/>
        <dbReference type="ChEBI" id="CHEBI:59789"/>
        <dbReference type="ChEBI" id="CHEBI:74269"/>
        <dbReference type="ChEBI" id="CHEBI:74445"/>
        <dbReference type="EC" id="2.1.1.34"/>
    </reaction>
    <physiologicalReaction direction="left-to-right" evidence="7">
        <dbReference type="Rhea" id="RHEA:20078"/>
    </physiologicalReaction>
</comment>
<dbReference type="CDD" id="cd18091">
    <property type="entry name" value="SpoU-like_TRM3-like"/>
    <property type="match status" value="1"/>
</dbReference>
<dbReference type="PANTHER" id="PTHR12029">
    <property type="entry name" value="RNA METHYLTRANSFERASE"/>
    <property type="match status" value="1"/>
</dbReference>
<dbReference type="Gene3D" id="3.40.1280.10">
    <property type="match status" value="1"/>
</dbReference>
<proteinExistence type="inferred from homology"/>
<gene>
    <name evidence="13" type="primary">LOC106127363</name>
</gene>
<dbReference type="GO" id="GO:0003723">
    <property type="term" value="F:RNA binding"/>
    <property type="evidence" value="ECO:0007669"/>
    <property type="project" value="UniProtKB-KW"/>
</dbReference>
<name>A0AAJ7EKI3_PAPXU</name>
<evidence type="ECO:0000256" key="8">
    <source>
        <dbReference type="ARBA" id="ARBA00093361"/>
    </source>
</evidence>
<dbReference type="InterPro" id="IPR044748">
    <property type="entry name" value="Trm3/TARBP1_C"/>
</dbReference>
<accession>A0AAJ7EKI3</accession>
<dbReference type="GO" id="GO:0030488">
    <property type="term" value="P:tRNA methylation"/>
    <property type="evidence" value="ECO:0007669"/>
    <property type="project" value="InterPro"/>
</dbReference>
<evidence type="ECO:0000256" key="9">
    <source>
        <dbReference type="ARBA" id="ARBA00093594"/>
    </source>
</evidence>
<reference evidence="13" key="1">
    <citation type="submission" date="2025-08" db="UniProtKB">
        <authorList>
            <consortium name="RefSeq"/>
        </authorList>
    </citation>
    <scope>IDENTIFICATION</scope>
</reference>
<dbReference type="GO" id="GO:0141100">
    <property type="term" value="F:tRNA (guanine(18)-2'-O)-methyltransferase activity"/>
    <property type="evidence" value="ECO:0007669"/>
    <property type="project" value="UniProtKB-EC"/>
</dbReference>
<evidence type="ECO:0000256" key="5">
    <source>
        <dbReference type="ARBA" id="ARBA00022884"/>
    </source>
</evidence>
<protein>
    <recommendedName>
        <fullName evidence="10">tRNA (guanosine(18)-2'-O)-methyltransferase TARBP1</fullName>
        <ecNumber evidence="9">2.1.1.34</ecNumber>
    </recommendedName>
    <alternativeName>
        <fullName evidence="11">TAR RNA-binding protein 1</fullName>
    </alternativeName>
</protein>
<evidence type="ECO:0000256" key="2">
    <source>
        <dbReference type="ARBA" id="ARBA00022603"/>
    </source>
</evidence>
<feature type="domain" description="tRNA/rRNA methyltransferase SpoU type" evidence="12">
    <location>
        <begin position="1265"/>
        <end position="1406"/>
    </location>
</feature>
<dbReference type="InterPro" id="IPR029028">
    <property type="entry name" value="Alpha/beta_knot_MTases"/>
</dbReference>
<keyword evidence="5" id="KW-0694">RNA-binding</keyword>
<dbReference type="InterPro" id="IPR001537">
    <property type="entry name" value="SpoU_MeTrfase"/>
</dbReference>
<evidence type="ECO:0000256" key="6">
    <source>
        <dbReference type="ARBA" id="ARBA00022990"/>
    </source>
</evidence>
<keyword evidence="4" id="KW-0949">S-adenosyl-L-methionine</keyword>